<dbReference type="CDD" id="cd16568">
    <property type="entry name" value="RING-HC_ScPSH1-like"/>
    <property type="match status" value="1"/>
</dbReference>
<feature type="compositionally biased region" description="Low complexity" evidence="5">
    <location>
        <begin position="418"/>
        <end position="429"/>
    </location>
</feature>
<keyword evidence="8" id="KW-1185">Reference proteome</keyword>
<feature type="compositionally biased region" description="Acidic residues" evidence="5">
    <location>
        <begin position="430"/>
        <end position="442"/>
    </location>
</feature>
<feature type="region of interest" description="Disordered" evidence="5">
    <location>
        <begin position="325"/>
        <end position="453"/>
    </location>
</feature>
<feature type="compositionally biased region" description="Acidic residues" evidence="5">
    <location>
        <begin position="351"/>
        <end position="370"/>
    </location>
</feature>
<evidence type="ECO:0000313" key="8">
    <source>
        <dbReference type="Proteomes" id="UP000799440"/>
    </source>
</evidence>
<keyword evidence="1" id="KW-0479">Metal-binding</keyword>
<feature type="compositionally biased region" description="Polar residues" evidence="5">
    <location>
        <begin position="334"/>
        <end position="346"/>
    </location>
</feature>
<feature type="compositionally biased region" description="Low complexity" evidence="5">
    <location>
        <begin position="780"/>
        <end position="802"/>
    </location>
</feature>
<evidence type="ECO:0000256" key="2">
    <source>
        <dbReference type="ARBA" id="ARBA00022771"/>
    </source>
</evidence>
<dbReference type="PANTHER" id="PTHR15898:SF13">
    <property type="entry name" value="BIFUNCTIONAL APOPTOSIS REGULATOR"/>
    <property type="match status" value="1"/>
</dbReference>
<feature type="compositionally biased region" description="Polar residues" evidence="5">
    <location>
        <begin position="524"/>
        <end position="537"/>
    </location>
</feature>
<feature type="compositionally biased region" description="Polar residues" evidence="5">
    <location>
        <begin position="1020"/>
        <end position="1047"/>
    </location>
</feature>
<evidence type="ECO:0000256" key="5">
    <source>
        <dbReference type="SAM" id="MobiDB-lite"/>
    </source>
</evidence>
<gene>
    <name evidence="7" type="ORF">M011DRAFT_409144</name>
</gene>
<evidence type="ECO:0000256" key="4">
    <source>
        <dbReference type="PROSITE-ProRule" id="PRU00175"/>
    </source>
</evidence>
<dbReference type="OrthoDB" id="6105938at2759"/>
<evidence type="ECO:0000256" key="1">
    <source>
        <dbReference type="ARBA" id="ARBA00022723"/>
    </source>
</evidence>
<dbReference type="InterPro" id="IPR017907">
    <property type="entry name" value="Znf_RING_CS"/>
</dbReference>
<dbReference type="AlphaFoldDB" id="A0A6A6V2S5"/>
<dbReference type="PANTHER" id="PTHR15898">
    <property type="entry name" value="BIFUNCTIONAL APOPTOSIS REGULATOR"/>
    <property type="match status" value="1"/>
</dbReference>
<feature type="domain" description="RING-type" evidence="6">
    <location>
        <begin position="110"/>
        <end position="151"/>
    </location>
</feature>
<dbReference type="PROSITE" id="PS00518">
    <property type="entry name" value="ZF_RING_1"/>
    <property type="match status" value="1"/>
</dbReference>
<keyword evidence="3" id="KW-0862">Zinc</keyword>
<accession>A0A6A6V2S5</accession>
<feature type="compositionally biased region" description="Low complexity" evidence="5">
    <location>
        <begin position="470"/>
        <end position="480"/>
    </location>
</feature>
<evidence type="ECO:0000256" key="3">
    <source>
        <dbReference type="ARBA" id="ARBA00022833"/>
    </source>
</evidence>
<dbReference type="Gene3D" id="3.30.40.10">
    <property type="entry name" value="Zinc/RING finger domain, C3HC4 (zinc finger)"/>
    <property type="match status" value="1"/>
</dbReference>
<dbReference type="SUPFAM" id="SSF57850">
    <property type="entry name" value="RING/U-box"/>
    <property type="match status" value="1"/>
</dbReference>
<dbReference type="PROSITE" id="PS50089">
    <property type="entry name" value="ZF_RING_2"/>
    <property type="match status" value="1"/>
</dbReference>
<evidence type="ECO:0000259" key="6">
    <source>
        <dbReference type="PROSITE" id="PS50089"/>
    </source>
</evidence>
<feature type="compositionally biased region" description="Low complexity" evidence="5">
    <location>
        <begin position="9"/>
        <end position="41"/>
    </location>
</feature>
<dbReference type="Proteomes" id="UP000799440">
    <property type="component" value="Unassembled WGS sequence"/>
</dbReference>
<name>A0A6A6V2S5_9PLEO</name>
<dbReference type="EMBL" id="MU006591">
    <property type="protein sequence ID" value="KAF2744156.1"/>
    <property type="molecule type" value="Genomic_DNA"/>
</dbReference>
<sequence length="1127" mass="122370">MDTRPSLTPPAKARPSTSSSSIASSKAPTSSAPSVAMASSSRTVRGTTPTGSRPPLKAADGEKPARPASKDSLKQKALKKQEDVPKANKAEEQLKALKSEFDGLRSHLTCKICDRLLYQPYTIACGHTYCYSCLCTWFVANKARKTCPDCRAAVTQAPAPAYMIREMAAVFMNRTELLPVGETVEQHATWQREEADIVQQDKDNQDPRTGGLFKGCFRAAAHGQAFRAFRDLEDGVDRCPMCGWELEDGVCAQCGLFFDENGDLTWGQSFSGFSDMDEMSEHDMSSEDLDGDMEMMDEDAYDDVIWPDETSFIMQRYLEHAPPGARLRRRPMHSDSTSVRSYSHSLVSDIYPDEMDTVEEEDEDEDEIDGDSSMNDFIDDEAPPLSGGRSVSSTPSVTPQPPSSQVRARARPRRVVESESSSVSAGASEAIEEEDEDEDEDQGPIRRGQRNRAQARVLNWANGARRAIVAASSTASTDASGEQELDEDTQALLMADGWMLQHDGPDGDMDEDEDEDEDDLSDGAQTTVGWDATANSNDRVRMGGSLTPTADRPRPNPPIRPPSRVGNARFADASRGLRRRTSVLSASPVHLEDGEADDDSSDLDHDGDIAMAMRSLRNRQSRVQLRNRAAASNTVTNDTHASNHFINRTFPSQNAIDFDDDEPSDTDRYNPRISWMFANHQRALMEYQHAGALVDPEPRSTTPIARPRTANRHRPSPAQQFSPFMPPLPPRLRTPMNENLPMNNPMAARGPMSPPRRGGPSPTSPNGPAAQSVIRPERATSVSSTGTSSSVVLTPGSSTPTSQHSAMSVPHAQAGADTVERPPSRVAMRPPSAAGRRTPGMPATVYPGFGHNNVGLNAQNRILQTQRLGNPWGAFVQPHGIRARTSRPALRDQSSTATLRPAGSRANIRDIVNPPQGIRTQTSRIDLRPQPSRRRLNPQASTRTLRASEHARPPQQSAAVPGSPGQPARPRFTPDERDTLARELINTRMRALGGTHQPGAPPARTNPFAPGFRRAADMPTASSATNNAHHIRSNSNESNHSATSSISAHGAPSSPGLARRRSSRNMAGGPPSVLSPTQGSFSPPTTTYSNAFFRSRQGSLSGSSPAYDSPINSGPRTQMVAATGQLI</sequence>
<organism evidence="7 8">
    <name type="scientific">Sporormia fimetaria CBS 119925</name>
    <dbReference type="NCBI Taxonomy" id="1340428"/>
    <lineage>
        <taxon>Eukaryota</taxon>
        <taxon>Fungi</taxon>
        <taxon>Dikarya</taxon>
        <taxon>Ascomycota</taxon>
        <taxon>Pezizomycotina</taxon>
        <taxon>Dothideomycetes</taxon>
        <taxon>Pleosporomycetidae</taxon>
        <taxon>Pleosporales</taxon>
        <taxon>Sporormiaceae</taxon>
        <taxon>Sporormia</taxon>
    </lineage>
</organism>
<dbReference type="Pfam" id="PF00097">
    <property type="entry name" value="zf-C3HC4"/>
    <property type="match status" value="1"/>
</dbReference>
<dbReference type="InterPro" id="IPR018957">
    <property type="entry name" value="Znf_C3HC4_RING-type"/>
</dbReference>
<proteinExistence type="predicted"/>
<feature type="compositionally biased region" description="Acidic residues" evidence="5">
    <location>
        <begin position="506"/>
        <end position="521"/>
    </location>
</feature>
<dbReference type="GO" id="GO:0008270">
    <property type="term" value="F:zinc ion binding"/>
    <property type="evidence" value="ECO:0007669"/>
    <property type="project" value="UniProtKB-KW"/>
</dbReference>
<keyword evidence="2 4" id="KW-0863">Zinc-finger</keyword>
<evidence type="ECO:0000313" key="7">
    <source>
        <dbReference type="EMBL" id="KAF2744156.1"/>
    </source>
</evidence>
<feature type="compositionally biased region" description="Polar residues" evidence="5">
    <location>
        <begin position="1074"/>
        <end position="1116"/>
    </location>
</feature>
<feature type="region of interest" description="Disordered" evidence="5">
    <location>
        <begin position="1"/>
        <end position="87"/>
    </location>
</feature>
<feature type="compositionally biased region" description="Basic and acidic residues" evidence="5">
    <location>
        <begin position="59"/>
        <end position="87"/>
    </location>
</feature>
<dbReference type="InterPro" id="IPR001841">
    <property type="entry name" value="Znf_RING"/>
</dbReference>
<dbReference type="GO" id="GO:0061630">
    <property type="term" value="F:ubiquitin protein ligase activity"/>
    <property type="evidence" value="ECO:0007669"/>
    <property type="project" value="TreeGrafter"/>
</dbReference>
<protein>
    <recommendedName>
        <fullName evidence="6">RING-type domain-containing protein</fullName>
    </recommendedName>
</protein>
<feature type="region of interest" description="Disordered" evidence="5">
    <location>
        <begin position="693"/>
        <end position="839"/>
    </location>
</feature>
<feature type="compositionally biased region" description="Low complexity" evidence="5">
    <location>
        <begin position="733"/>
        <end position="770"/>
    </location>
</feature>
<feature type="region of interest" description="Disordered" evidence="5">
    <location>
        <begin position="992"/>
        <end position="1116"/>
    </location>
</feature>
<feature type="compositionally biased region" description="Low complexity" evidence="5">
    <location>
        <begin position="386"/>
        <end position="407"/>
    </location>
</feature>
<dbReference type="SMART" id="SM00184">
    <property type="entry name" value="RING"/>
    <property type="match status" value="1"/>
</dbReference>
<dbReference type="GO" id="GO:0005634">
    <property type="term" value="C:nucleus"/>
    <property type="evidence" value="ECO:0007669"/>
    <property type="project" value="TreeGrafter"/>
</dbReference>
<reference evidence="7" key="1">
    <citation type="journal article" date="2020" name="Stud. Mycol.">
        <title>101 Dothideomycetes genomes: a test case for predicting lifestyles and emergence of pathogens.</title>
        <authorList>
            <person name="Haridas S."/>
            <person name="Albert R."/>
            <person name="Binder M."/>
            <person name="Bloem J."/>
            <person name="Labutti K."/>
            <person name="Salamov A."/>
            <person name="Andreopoulos B."/>
            <person name="Baker S."/>
            <person name="Barry K."/>
            <person name="Bills G."/>
            <person name="Bluhm B."/>
            <person name="Cannon C."/>
            <person name="Castanera R."/>
            <person name="Culley D."/>
            <person name="Daum C."/>
            <person name="Ezra D."/>
            <person name="Gonzalez J."/>
            <person name="Henrissat B."/>
            <person name="Kuo A."/>
            <person name="Liang C."/>
            <person name="Lipzen A."/>
            <person name="Lutzoni F."/>
            <person name="Magnuson J."/>
            <person name="Mondo S."/>
            <person name="Nolan M."/>
            <person name="Ohm R."/>
            <person name="Pangilinan J."/>
            <person name="Park H.-J."/>
            <person name="Ramirez L."/>
            <person name="Alfaro M."/>
            <person name="Sun H."/>
            <person name="Tritt A."/>
            <person name="Yoshinaga Y."/>
            <person name="Zwiers L.-H."/>
            <person name="Turgeon B."/>
            <person name="Goodwin S."/>
            <person name="Spatafora J."/>
            <person name="Crous P."/>
            <person name="Grigoriev I."/>
        </authorList>
    </citation>
    <scope>NUCLEOTIDE SEQUENCE</scope>
    <source>
        <strain evidence="7">CBS 119925</strain>
    </source>
</reference>
<dbReference type="GO" id="GO:0043161">
    <property type="term" value="P:proteasome-mediated ubiquitin-dependent protein catabolic process"/>
    <property type="evidence" value="ECO:0007669"/>
    <property type="project" value="TreeGrafter"/>
</dbReference>
<feature type="region of interest" description="Disordered" evidence="5">
    <location>
        <begin position="881"/>
        <end position="976"/>
    </location>
</feature>
<dbReference type="InterPro" id="IPR013083">
    <property type="entry name" value="Znf_RING/FYVE/PHD"/>
</dbReference>
<feature type="region of interest" description="Disordered" evidence="5">
    <location>
        <begin position="470"/>
        <end position="603"/>
    </location>
</feature>
<feature type="compositionally biased region" description="Polar residues" evidence="5">
    <location>
        <begin position="42"/>
        <end position="51"/>
    </location>
</feature>